<feature type="transmembrane region" description="Helical" evidence="1">
    <location>
        <begin position="141"/>
        <end position="160"/>
    </location>
</feature>
<evidence type="ECO:0000256" key="1">
    <source>
        <dbReference type="SAM" id="Phobius"/>
    </source>
</evidence>
<keyword evidence="1" id="KW-0812">Transmembrane</keyword>
<sequence>MHYYTLNMVPGVKLSDEAMKSICVPRVELGTHITMKMSQAFTVLGVGLIGPMVAVVKGNQDLKGITQSSFACGHFGLMAGLTLGPVSAGAFMWNKSKDAIYDRCYRLRSNKNQLRVDQLSILGTLAGVGIAYHFGDVLEKGAVFGLAGGCLLGGFVNQVLRML</sequence>
<evidence type="ECO:0000313" key="3">
    <source>
        <dbReference type="Proteomes" id="UP001209878"/>
    </source>
</evidence>
<keyword evidence="1" id="KW-1133">Transmembrane helix</keyword>
<feature type="transmembrane region" description="Helical" evidence="1">
    <location>
        <begin position="68"/>
        <end position="93"/>
    </location>
</feature>
<keyword evidence="3" id="KW-1185">Reference proteome</keyword>
<protein>
    <submittedName>
        <fullName evidence="2">Uncharacterized protein</fullName>
    </submittedName>
</protein>
<dbReference type="Proteomes" id="UP001209878">
    <property type="component" value="Unassembled WGS sequence"/>
</dbReference>
<dbReference type="EMBL" id="JAODUO010000395">
    <property type="protein sequence ID" value="KAK2181480.1"/>
    <property type="molecule type" value="Genomic_DNA"/>
</dbReference>
<dbReference type="Pfam" id="PF08560">
    <property type="entry name" value="DUF1757"/>
    <property type="match status" value="1"/>
</dbReference>
<feature type="transmembrane region" description="Helical" evidence="1">
    <location>
        <begin position="40"/>
        <end position="56"/>
    </location>
</feature>
<dbReference type="PANTHER" id="PTHR38636:SF1">
    <property type="entry name" value="CHLORIDE CHANNEL PROTEIN CLC-D"/>
    <property type="match status" value="1"/>
</dbReference>
<dbReference type="InterPro" id="IPR013869">
    <property type="entry name" value="DUF1757"/>
</dbReference>
<name>A0AAD9NT70_RIDPI</name>
<reference evidence="2" key="1">
    <citation type="journal article" date="2023" name="Mol. Biol. Evol.">
        <title>Third-Generation Sequencing Reveals the Adaptive Role of the Epigenome in Three Deep-Sea Polychaetes.</title>
        <authorList>
            <person name="Perez M."/>
            <person name="Aroh O."/>
            <person name="Sun Y."/>
            <person name="Lan Y."/>
            <person name="Juniper S.K."/>
            <person name="Young C.R."/>
            <person name="Angers B."/>
            <person name="Qian P.Y."/>
        </authorList>
    </citation>
    <scope>NUCLEOTIDE SEQUENCE</scope>
    <source>
        <strain evidence="2">R07B-5</strain>
    </source>
</reference>
<proteinExistence type="predicted"/>
<keyword evidence="1" id="KW-0472">Membrane</keyword>
<feature type="transmembrane region" description="Helical" evidence="1">
    <location>
        <begin position="114"/>
        <end position="135"/>
    </location>
</feature>
<accession>A0AAD9NT70</accession>
<dbReference type="PANTHER" id="PTHR38636">
    <property type="entry name" value="PROTEIN CBG20488"/>
    <property type="match status" value="1"/>
</dbReference>
<organism evidence="2 3">
    <name type="scientific">Ridgeia piscesae</name>
    <name type="common">Tubeworm</name>
    <dbReference type="NCBI Taxonomy" id="27915"/>
    <lineage>
        <taxon>Eukaryota</taxon>
        <taxon>Metazoa</taxon>
        <taxon>Spiralia</taxon>
        <taxon>Lophotrochozoa</taxon>
        <taxon>Annelida</taxon>
        <taxon>Polychaeta</taxon>
        <taxon>Sedentaria</taxon>
        <taxon>Canalipalpata</taxon>
        <taxon>Sabellida</taxon>
        <taxon>Siboglinidae</taxon>
        <taxon>Ridgeia</taxon>
    </lineage>
</organism>
<gene>
    <name evidence="2" type="ORF">NP493_396g00006</name>
</gene>
<comment type="caution">
    <text evidence="2">The sequence shown here is derived from an EMBL/GenBank/DDBJ whole genome shotgun (WGS) entry which is preliminary data.</text>
</comment>
<dbReference type="AlphaFoldDB" id="A0AAD9NT70"/>
<evidence type="ECO:0000313" key="2">
    <source>
        <dbReference type="EMBL" id="KAK2181480.1"/>
    </source>
</evidence>